<dbReference type="EMBL" id="KV441549">
    <property type="protein sequence ID" value="OAG10962.1"/>
    <property type="molecule type" value="Genomic_DNA"/>
</dbReference>
<reference evidence="1 2" key="1">
    <citation type="submission" date="2016-05" db="EMBL/GenBank/DDBJ databases">
        <title>Comparative analysis of secretome profiles of manganese(II)-oxidizing ascomycete fungi.</title>
        <authorList>
            <consortium name="DOE Joint Genome Institute"/>
            <person name="Zeiner C.A."/>
            <person name="Purvine S.O."/>
            <person name="Zink E.M."/>
            <person name="Wu S."/>
            <person name="Pasa-Tolic L."/>
            <person name="Chaput D.L."/>
            <person name="Haridas S."/>
            <person name="Grigoriev I.V."/>
            <person name="Santelli C.M."/>
            <person name="Hansel C.M."/>
        </authorList>
    </citation>
    <scope>NUCLEOTIDE SEQUENCE [LARGE SCALE GENOMIC DNA]</scope>
    <source>
        <strain evidence="1 2">AP3s5-JAC2a</strain>
    </source>
</reference>
<evidence type="ECO:0000313" key="2">
    <source>
        <dbReference type="Proteomes" id="UP000077069"/>
    </source>
</evidence>
<dbReference type="InParanoid" id="A0A177CVP0"/>
<evidence type="ECO:0000313" key="1">
    <source>
        <dbReference type="EMBL" id="OAG10962.1"/>
    </source>
</evidence>
<protein>
    <submittedName>
        <fullName evidence="1">Uncharacterized protein</fullName>
    </submittedName>
</protein>
<accession>A0A177CVP0</accession>
<sequence>MVVQPSGNLNSAWLRLVALQDSAGRPIGRPSPLRHTNAANVGFRVRLQRRRWRRSSNPGYHGHGGRRFGKAVTGGFWASNRASPATET</sequence>
<dbReference type="GeneID" id="28761317"/>
<keyword evidence="2" id="KW-1185">Reference proteome</keyword>
<gene>
    <name evidence="1" type="ORF">CC84DRAFT_1161766</name>
</gene>
<organism evidence="1 2">
    <name type="scientific">Paraphaeosphaeria sporulosa</name>
    <dbReference type="NCBI Taxonomy" id="1460663"/>
    <lineage>
        <taxon>Eukaryota</taxon>
        <taxon>Fungi</taxon>
        <taxon>Dikarya</taxon>
        <taxon>Ascomycota</taxon>
        <taxon>Pezizomycotina</taxon>
        <taxon>Dothideomycetes</taxon>
        <taxon>Pleosporomycetidae</taxon>
        <taxon>Pleosporales</taxon>
        <taxon>Massarineae</taxon>
        <taxon>Didymosphaeriaceae</taxon>
        <taxon>Paraphaeosphaeria</taxon>
    </lineage>
</organism>
<dbReference type="Proteomes" id="UP000077069">
    <property type="component" value="Unassembled WGS sequence"/>
</dbReference>
<name>A0A177CVP0_9PLEO</name>
<dbReference type="AlphaFoldDB" id="A0A177CVP0"/>
<proteinExistence type="predicted"/>
<dbReference type="RefSeq" id="XP_018041327.1">
    <property type="nucleotide sequence ID" value="XM_018177831.1"/>
</dbReference>